<dbReference type="Gene3D" id="1.10.10.10">
    <property type="entry name" value="Winged helix-like DNA-binding domain superfamily/Winged helix DNA-binding domain"/>
    <property type="match status" value="1"/>
</dbReference>
<organism evidence="5 6">
    <name type="scientific">Acinetobacter vivianii</name>
    <dbReference type="NCBI Taxonomy" id="1776742"/>
    <lineage>
        <taxon>Bacteria</taxon>
        <taxon>Pseudomonadati</taxon>
        <taxon>Pseudomonadota</taxon>
        <taxon>Gammaproteobacteria</taxon>
        <taxon>Moraxellales</taxon>
        <taxon>Moraxellaceae</taxon>
        <taxon>Acinetobacter</taxon>
    </lineage>
</organism>
<dbReference type="PATRIC" id="fig|1217712.3.peg.826"/>
<dbReference type="PANTHER" id="PTHR44688">
    <property type="entry name" value="DNA-BINDING TRANSCRIPTIONAL ACTIVATOR DEVR_DOSR"/>
    <property type="match status" value="1"/>
</dbReference>
<dbReference type="PANTHER" id="PTHR44688:SF16">
    <property type="entry name" value="DNA-BINDING TRANSCRIPTIONAL ACTIVATOR DEVR_DOSR"/>
    <property type="match status" value="1"/>
</dbReference>
<dbReference type="HOGENOM" id="CLU_1222615_0_0_6"/>
<dbReference type="Pfam" id="PF00196">
    <property type="entry name" value="GerE"/>
    <property type="match status" value="1"/>
</dbReference>
<dbReference type="PRINTS" id="PR00038">
    <property type="entry name" value="HTHLUXR"/>
</dbReference>
<keyword evidence="2" id="KW-0238">DNA-binding</keyword>
<dbReference type="GO" id="GO:0003677">
    <property type="term" value="F:DNA binding"/>
    <property type="evidence" value="ECO:0007669"/>
    <property type="project" value="UniProtKB-KW"/>
</dbReference>
<dbReference type="SUPFAM" id="SSF46894">
    <property type="entry name" value="C-terminal effector domain of the bipartite response regulators"/>
    <property type="match status" value="1"/>
</dbReference>
<reference evidence="5 6" key="1">
    <citation type="submission" date="2013-02" db="EMBL/GenBank/DDBJ databases">
        <title>The Genome Sequence of Acinetobacter sp. NIPH 758.</title>
        <authorList>
            <consortium name="The Broad Institute Genome Sequencing Platform"/>
            <consortium name="The Broad Institute Genome Sequencing Center for Infectious Disease"/>
            <person name="Cerqueira G."/>
            <person name="Feldgarden M."/>
            <person name="Courvalin P."/>
            <person name="Perichon B."/>
            <person name="Grillot-Courvalin C."/>
            <person name="Clermont D."/>
            <person name="Rocha E."/>
            <person name="Yoon E.-J."/>
            <person name="Nemec A."/>
            <person name="Walker B."/>
            <person name="Young S.K."/>
            <person name="Zeng Q."/>
            <person name="Gargeya S."/>
            <person name="Fitzgerald M."/>
            <person name="Haas B."/>
            <person name="Abouelleil A."/>
            <person name="Alvarado L."/>
            <person name="Arachchi H.M."/>
            <person name="Berlin A.M."/>
            <person name="Chapman S.B."/>
            <person name="Dewar J."/>
            <person name="Goldberg J."/>
            <person name="Griggs A."/>
            <person name="Gujja S."/>
            <person name="Hansen M."/>
            <person name="Howarth C."/>
            <person name="Imamovic A."/>
            <person name="Larimer J."/>
            <person name="McCowan C."/>
            <person name="Murphy C."/>
            <person name="Neiman D."/>
            <person name="Pearson M."/>
            <person name="Priest M."/>
            <person name="Roberts A."/>
            <person name="Saif S."/>
            <person name="Shea T."/>
            <person name="Sisk P."/>
            <person name="Sykes S."/>
            <person name="Wortman J."/>
            <person name="Nusbaum C."/>
            <person name="Birren B."/>
        </authorList>
    </citation>
    <scope>NUCLEOTIDE SEQUENCE [LARGE SCALE GENOMIC DNA]</scope>
    <source>
        <strain evidence="5 6">NIPH 758</strain>
    </source>
</reference>
<dbReference type="SMART" id="SM00421">
    <property type="entry name" value="HTH_LUXR"/>
    <property type="match status" value="1"/>
</dbReference>
<sequence>MFDVNSFDDSIENLKINKNTIDCINPINMINIMNVLYSFVSIIKLDKYNRCKDIAIMDICNNKKIKIKLNDYHFESINKSNCSNIEVFRLENKKCNVFEIFGTYIFKDNFYLISVNFSNCCDYYDNSEKILNLFPLFFSWLVKNKIKNDIESVVTKKEKIVLSYLVDGKTNWEIAKILNVSENSIKFHLKNLLRKTNSNNRSHLISIAFKYNLVGCCDIDLVQMGF</sequence>
<evidence type="ECO:0000256" key="1">
    <source>
        <dbReference type="ARBA" id="ARBA00023015"/>
    </source>
</evidence>
<dbReference type="InterPro" id="IPR016032">
    <property type="entry name" value="Sig_transdc_resp-reg_C-effctor"/>
</dbReference>
<gene>
    <name evidence="5" type="ORF">F971_00864</name>
</gene>
<feature type="domain" description="HTH luxR-type" evidence="4">
    <location>
        <begin position="147"/>
        <end position="212"/>
    </location>
</feature>
<evidence type="ECO:0000313" key="6">
    <source>
        <dbReference type="Proteomes" id="UP000013049"/>
    </source>
</evidence>
<dbReference type="AlphaFoldDB" id="N8V1A8"/>
<dbReference type="PROSITE" id="PS00622">
    <property type="entry name" value="HTH_LUXR_1"/>
    <property type="match status" value="1"/>
</dbReference>
<evidence type="ECO:0000256" key="2">
    <source>
        <dbReference type="ARBA" id="ARBA00023125"/>
    </source>
</evidence>
<dbReference type="CDD" id="cd06170">
    <property type="entry name" value="LuxR_C_like"/>
    <property type="match status" value="1"/>
</dbReference>
<accession>N8V1A8</accession>
<name>N8V1A8_9GAMM</name>
<dbReference type="EMBL" id="APPC01000012">
    <property type="protein sequence ID" value="ENU93606.1"/>
    <property type="molecule type" value="Genomic_DNA"/>
</dbReference>
<proteinExistence type="predicted"/>
<dbReference type="InterPro" id="IPR000792">
    <property type="entry name" value="Tscrpt_reg_LuxR_C"/>
</dbReference>
<dbReference type="eggNOG" id="COG2771">
    <property type="taxonomic scope" value="Bacteria"/>
</dbReference>
<dbReference type="GO" id="GO:0006355">
    <property type="term" value="P:regulation of DNA-templated transcription"/>
    <property type="evidence" value="ECO:0007669"/>
    <property type="project" value="InterPro"/>
</dbReference>
<evidence type="ECO:0000313" key="5">
    <source>
        <dbReference type="EMBL" id="ENU93606.1"/>
    </source>
</evidence>
<dbReference type="PROSITE" id="PS50043">
    <property type="entry name" value="HTH_LUXR_2"/>
    <property type="match status" value="1"/>
</dbReference>
<keyword evidence="1" id="KW-0805">Transcription regulation</keyword>
<evidence type="ECO:0000259" key="4">
    <source>
        <dbReference type="PROSITE" id="PS50043"/>
    </source>
</evidence>
<keyword evidence="3" id="KW-0804">Transcription</keyword>
<protein>
    <recommendedName>
        <fullName evidence="4">HTH luxR-type domain-containing protein</fullName>
    </recommendedName>
</protein>
<evidence type="ECO:0000256" key="3">
    <source>
        <dbReference type="ARBA" id="ARBA00023163"/>
    </source>
</evidence>
<comment type="caution">
    <text evidence="5">The sequence shown here is derived from an EMBL/GenBank/DDBJ whole genome shotgun (WGS) entry which is preliminary data.</text>
</comment>
<dbReference type="Proteomes" id="UP000013049">
    <property type="component" value="Unassembled WGS sequence"/>
</dbReference>
<dbReference type="InterPro" id="IPR036388">
    <property type="entry name" value="WH-like_DNA-bd_sf"/>
</dbReference>
<dbReference type="RefSeq" id="WP_004775572.1">
    <property type="nucleotide sequence ID" value="NZ_KB849367.1"/>
</dbReference>